<evidence type="ECO:0000313" key="4">
    <source>
        <dbReference type="Proteomes" id="UP000186817"/>
    </source>
</evidence>
<organism evidence="3 4">
    <name type="scientific">Symbiodinium microadriaticum</name>
    <name type="common">Dinoflagellate</name>
    <name type="synonym">Zooxanthella microadriatica</name>
    <dbReference type="NCBI Taxonomy" id="2951"/>
    <lineage>
        <taxon>Eukaryota</taxon>
        <taxon>Sar</taxon>
        <taxon>Alveolata</taxon>
        <taxon>Dinophyceae</taxon>
        <taxon>Suessiales</taxon>
        <taxon>Symbiodiniaceae</taxon>
        <taxon>Symbiodinium</taxon>
    </lineage>
</organism>
<name>A0A1Q9DXF0_SYMMI</name>
<dbReference type="OrthoDB" id="425442at2759"/>
<comment type="caution">
    <text evidence="3">The sequence shown here is derived from an EMBL/GenBank/DDBJ whole genome shotgun (WGS) entry which is preliminary data.</text>
</comment>
<feature type="compositionally biased region" description="Basic residues" evidence="1">
    <location>
        <begin position="182"/>
        <end position="193"/>
    </location>
</feature>
<dbReference type="Proteomes" id="UP000186817">
    <property type="component" value="Unassembled WGS sequence"/>
</dbReference>
<dbReference type="AlphaFoldDB" id="A0A1Q9DXF0"/>
<dbReference type="SUPFAM" id="SSF52317">
    <property type="entry name" value="Class I glutamine amidotransferase-like"/>
    <property type="match status" value="1"/>
</dbReference>
<dbReference type="EMBL" id="LSRX01000349">
    <property type="protein sequence ID" value="OLP99818.1"/>
    <property type="molecule type" value="Genomic_DNA"/>
</dbReference>
<sequence>MTLCCVRGGPGAWPGEPADLRFAVPSGAASSTPSWTLVRHHRHGLLSYCKGFKRFQLRPLSRAATSYPGRDVTTLRSSVPLETSAHTDCVETASAQIDATELVSLLRSFAGVTCRHRQFLQMIELKGSLLPLLRSTDLLRLVIACGHLDLRASKRVMHVADFLSAAKASVENAKASTGAGKKGGKKRKSKRRSSSGGSSLHTLPLLATCAAFRESRTSPDISGRPMAGIAVITILCRRPSAGRATAGSSEAHPSQHCVPRLPSCLRDSGFELPRLRVAVFNAFSRVAPHPAASCCKVALTQTPWFFSQAVSRFLHIGSARKQHGHGKWLSMFAPVRVELLQVEDIWEGRLRRSTGPYSSGFDVFLVPGGSAQADWRTLESEGREAIHRFVQSGGGYCGICAGAFLAHRLRLLDALKKPAHQGKERTLTEGESGDELDEPQVAPHVPQAKASRDPFMVNVHFTKRGKRLLWTEGPGPPSGEDELHNGTVRMRYHNGPLLRVLKASPAEALCSMTSDATAALNGCAAVVMQNSGGGRVLAISPHPESTQDGLLLPQPGKERLRRVLQRAVLLAAAGPAAHSWLEAELHIPAKC</sequence>
<reference evidence="3 4" key="1">
    <citation type="submission" date="2016-02" db="EMBL/GenBank/DDBJ databases">
        <title>Genome analysis of coral dinoflagellate symbionts highlights evolutionary adaptations to a symbiotic lifestyle.</title>
        <authorList>
            <person name="Aranda M."/>
            <person name="Li Y."/>
            <person name="Liew Y.J."/>
            <person name="Baumgarten S."/>
            <person name="Simakov O."/>
            <person name="Wilson M."/>
            <person name="Piel J."/>
            <person name="Ashoor H."/>
            <person name="Bougouffa S."/>
            <person name="Bajic V.B."/>
            <person name="Ryu T."/>
            <person name="Ravasi T."/>
            <person name="Bayer T."/>
            <person name="Micklem G."/>
            <person name="Kim H."/>
            <person name="Bhak J."/>
            <person name="Lajeunesse T.C."/>
            <person name="Voolstra C.R."/>
        </authorList>
    </citation>
    <scope>NUCLEOTIDE SEQUENCE [LARGE SCALE GENOMIC DNA]</scope>
    <source>
        <strain evidence="3 4">CCMP2467</strain>
    </source>
</reference>
<dbReference type="InterPro" id="IPR019197">
    <property type="entry name" value="Biotin-prot_ligase_N"/>
</dbReference>
<proteinExistence type="predicted"/>
<feature type="domain" description="Biotin-protein ligase N-terminal" evidence="2">
    <location>
        <begin position="355"/>
        <end position="406"/>
    </location>
</feature>
<feature type="region of interest" description="Disordered" evidence="1">
    <location>
        <begin position="173"/>
        <end position="201"/>
    </location>
</feature>
<dbReference type="Pfam" id="PF09825">
    <property type="entry name" value="BPL_N"/>
    <property type="match status" value="1"/>
</dbReference>
<dbReference type="Gene3D" id="3.40.50.880">
    <property type="match status" value="1"/>
</dbReference>
<accession>A0A1Q9DXF0</accession>
<gene>
    <name evidence="3" type="ORF">AK812_SmicGene17573</name>
</gene>
<evidence type="ECO:0000313" key="3">
    <source>
        <dbReference type="EMBL" id="OLP99818.1"/>
    </source>
</evidence>
<protein>
    <recommendedName>
        <fullName evidence="2">Biotin-protein ligase N-terminal domain-containing protein</fullName>
    </recommendedName>
</protein>
<keyword evidence="4" id="KW-1185">Reference proteome</keyword>
<dbReference type="InterPro" id="IPR029062">
    <property type="entry name" value="Class_I_gatase-like"/>
</dbReference>
<evidence type="ECO:0000256" key="1">
    <source>
        <dbReference type="SAM" id="MobiDB-lite"/>
    </source>
</evidence>
<evidence type="ECO:0000259" key="2">
    <source>
        <dbReference type="Pfam" id="PF09825"/>
    </source>
</evidence>
<feature type="region of interest" description="Disordered" evidence="1">
    <location>
        <begin position="420"/>
        <end position="439"/>
    </location>
</feature>